<protein>
    <submittedName>
        <fullName evidence="2">AAA family ATPase</fullName>
    </submittedName>
</protein>
<dbReference type="GO" id="GO:0006508">
    <property type="term" value="P:proteolysis"/>
    <property type="evidence" value="ECO:0007669"/>
    <property type="project" value="InterPro"/>
</dbReference>
<evidence type="ECO:0000259" key="1">
    <source>
        <dbReference type="SMART" id="SM00382"/>
    </source>
</evidence>
<dbReference type="InterPro" id="IPR003593">
    <property type="entry name" value="AAA+_ATPase"/>
</dbReference>
<proteinExistence type="predicted"/>
<dbReference type="Gene3D" id="1.10.8.60">
    <property type="match status" value="1"/>
</dbReference>
<reference evidence="2" key="2">
    <citation type="journal article" date="2021" name="PeerJ">
        <title>Extensive microbial diversity within the chicken gut microbiome revealed by metagenomics and culture.</title>
        <authorList>
            <person name="Gilroy R."/>
            <person name="Ravi A."/>
            <person name="Getino M."/>
            <person name="Pursley I."/>
            <person name="Horton D.L."/>
            <person name="Alikhan N.F."/>
            <person name="Baker D."/>
            <person name="Gharbi K."/>
            <person name="Hall N."/>
            <person name="Watson M."/>
            <person name="Adriaenssens E.M."/>
            <person name="Foster-Nyarko E."/>
            <person name="Jarju S."/>
            <person name="Secka A."/>
            <person name="Antonio M."/>
            <person name="Oren A."/>
            <person name="Chaudhuri R.R."/>
            <person name="La Ragione R."/>
            <person name="Hildebrand F."/>
            <person name="Pallen M.J."/>
        </authorList>
    </citation>
    <scope>NUCLEOTIDE SEQUENCE</scope>
    <source>
        <strain evidence="2">CHK176-6737</strain>
    </source>
</reference>
<dbReference type="GO" id="GO:0004222">
    <property type="term" value="F:metalloendopeptidase activity"/>
    <property type="evidence" value="ECO:0007669"/>
    <property type="project" value="InterPro"/>
</dbReference>
<dbReference type="Pfam" id="PF00004">
    <property type="entry name" value="AAA"/>
    <property type="match status" value="1"/>
</dbReference>
<accession>A0A9D1SPG0</accession>
<dbReference type="PANTHER" id="PTHR23076:SF97">
    <property type="entry name" value="ATP-DEPENDENT ZINC METALLOPROTEASE YME1L1"/>
    <property type="match status" value="1"/>
</dbReference>
<dbReference type="Pfam" id="PF01434">
    <property type="entry name" value="Peptidase_M41"/>
    <property type="match status" value="1"/>
</dbReference>
<dbReference type="SUPFAM" id="SSF140990">
    <property type="entry name" value="FtsH protease domain-like"/>
    <property type="match status" value="1"/>
</dbReference>
<dbReference type="GO" id="GO:0004176">
    <property type="term" value="F:ATP-dependent peptidase activity"/>
    <property type="evidence" value="ECO:0007669"/>
    <property type="project" value="InterPro"/>
</dbReference>
<comment type="caution">
    <text evidence="2">The sequence shown here is derived from an EMBL/GenBank/DDBJ whole genome shotgun (WGS) entry which is preliminary data.</text>
</comment>
<dbReference type="InterPro" id="IPR037219">
    <property type="entry name" value="Peptidase_M41-like"/>
</dbReference>
<dbReference type="EMBL" id="DVNM01000033">
    <property type="protein sequence ID" value="HIU69546.1"/>
    <property type="molecule type" value="Genomic_DNA"/>
</dbReference>
<evidence type="ECO:0000313" key="3">
    <source>
        <dbReference type="Proteomes" id="UP000824125"/>
    </source>
</evidence>
<reference evidence="2" key="1">
    <citation type="submission" date="2020-10" db="EMBL/GenBank/DDBJ databases">
        <authorList>
            <person name="Gilroy R."/>
        </authorList>
    </citation>
    <scope>NUCLEOTIDE SEQUENCE</scope>
    <source>
        <strain evidence="2">CHK176-6737</strain>
    </source>
</reference>
<name>A0A9D1SPG0_9FIRM</name>
<evidence type="ECO:0000313" key="2">
    <source>
        <dbReference type="EMBL" id="HIU69546.1"/>
    </source>
</evidence>
<dbReference type="AlphaFoldDB" id="A0A9D1SPG0"/>
<dbReference type="InterPro" id="IPR000642">
    <property type="entry name" value="Peptidase_M41"/>
</dbReference>
<dbReference type="GO" id="GO:0016887">
    <property type="term" value="F:ATP hydrolysis activity"/>
    <property type="evidence" value="ECO:0007669"/>
    <property type="project" value="InterPro"/>
</dbReference>
<dbReference type="InterPro" id="IPR027417">
    <property type="entry name" value="P-loop_NTPase"/>
</dbReference>
<dbReference type="Proteomes" id="UP000824125">
    <property type="component" value="Unassembled WGS sequence"/>
</dbReference>
<dbReference type="InterPro" id="IPR003959">
    <property type="entry name" value="ATPase_AAA_core"/>
</dbReference>
<dbReference type="Gene3D" id="3.40.50.300">
    <property type="entry name" value="P-loop containing nucleotide triphosphate hydrolases"/>
    <property type="match status" value="1"/>
</dbReference>
<dbReference type="Gene3D" id="1.20.58.760">
    <property type="entry name" value="Peptidase M41"/>
    <property type="match status" value="1"/>
</dbReference>
<dbReference type="SUPFAM" id="SSF52540">
    <property type="entry name" value="P-loop containing nucleoside triphosphate hydrolases"/>
    <property type="match status" value="1"/>
</dbReference>
<dbReference type="PANTHER" id="PTHR23076">
    <property type="entry name" value="METALLOPROTEASE M41 FTSH"/>
    <property type="match status" value="1"/>
</dbReference>
<dbReference type="GO" id="GO:0005524">
    <property type="term" value="F:ATP binding"/>
    <property type="evidence" value="ECO:0007669"/>
    <property type="project" value="InterPro"/>
</dbReference>
<organism evidence="2 3">
    <name type="scientific">Candidatus Scybalenecus merdavium</name>
    <dbReference type="NCBI Taxonomy" id="2840939"/>
    <lineage>
        <taxon>Bacteria</taxon>
        <taxon>Bacillati</taxon>
        <taxon>Bacillota</taxon>
        <taxon>Clostridia</taxon>
        <taxon>Eubacteriales</taxon>
        <taxon>Oscillospiraceae</taxon>
        <taxon>Oscillospiraceae incertae sedis</taxon>
        <taxon>Candidatus Scybalenecus</taxon>
    </lineage>
</organism>
<gene>
    <name evidence="2" type="ORF">IAD23_06280</name>
</gene>
<feature type="domain" description="AAA+ ATPase" evidence="1">
    <location>
        <begin position="42"/>
        <end position="170"/>
    </location>
</feature>
<dbReference type="SMART" id="SM00382">
    <property type="entry name" value="AAA"/>
    <property type="match status" value="1"/>
</dbReference>
<sequence length="435" mass="49012">MYFQKHKAFDKIIGYEFIKDELDQIADTLRNRDVYTKMDVKMPSGLLLYGEPGVGKTLMATAMLEASGCPCYTCRKDQPDGDFIRTIRKAFSQAEKNAPAIVFLDDLDKFANEDEDHRDAEEYVTVQSCIDDVKHKDVFVLATVNNMHKLPKSLRRAGRFDRLLKVDVPTGEDAVAIAQYYLRDKKLDDGLDISFVAKALNGHTCAELETVINEAGLYAGYERADDITVEHFVRACMHVIYQVHGDDYDQAMLARDGFSGMRTRTVVHEAGHAAVSEILRPGSVTIVSLLGSQRDSGFTAYNMESKTSENSPLLDVLVSLAGMAAVEQEYGNRGYGNSNDLDKVFRMVEALVKENGVYGLCWTEHRFDNSNALLAQQEAVVAAKVEEYYCKVKEILSLNHAFFCDIIKKLSKKFVLTQMDLQEIRKKHYIIPFRG</sequence>